<sequence>MTPDDAAPLDDAETRMLDAMLASDVDALDALIAEELVFTLPDGSSTGKQADLEAHRTGATRFERLDVQERNSHREGDSGTTETRVQAVVLWQGARIESALTYRRTWRLIDGRWQVVAGSAMPTSGASAADVRPPGRA</sequence>
<gene>
    <name evidence="2" type="ORF">OVN18_12420</name>
</gene>
<dbReference type="Pfam" id="PF14534">
    <property type="entry name" value="DUF4440"/>
    <property type="match status" value="1"/>
</dbReference>
<dbReference type="AlphaFoldDB" id="A0A9E8MKM0"/>
<keyword evidence="3" id="KW-1185">Reference proteome</keyword>
<accession>A0A9E8MKM0</accession>
<protein>
    <submittedName>
        <fullName evidence="2">Nuclear transport factor 2 family protein</fullName>
    </submittedName>
</protein>
<evidence type="ECO:0000313" key="3">
    <source>
        <dbReference type="Proteomes" id="UP001164706"/>
    </source>
</evidence>
<dbReference type="InterPro" id="IPR027843">
    <property type="entry name" value="DUF4440"/>
</dbReference>
<dbReference type="KEGG" id="mdb:OVN18_12420"/>
<feature type="domain" description="DUF4440" evidence="1">
    <location>
        <begin position="11"/>
        <end position="115"/>
    </location>
</feature>
<dbReference type="EMBL" id="CP113089">
    <property type="protein sequence ID" value="WAB81325.1"/>
    <property type="molecule type" value="Genomic_DNA"/>
</dbReference>
<dbReference type="RefSeq" id="WP_267781075.1">
    <property type="nucleotide sequence ID" value="NZ_CP113089.1"/>
</dbReference>
<evidence type="ECO:0000259" key="1">
    <source>
        <dbReference type="Pfam" id="PF14534"/>
    </source>
</evidence>
<organism evidence="2 3">
    <name type="scientific">Microcella daejeonensis</name>
    <dbReference type="NCBI Taxonomy" id="2994971"/>
    <lineage>
        <taxon>Bacteria</taxon>
        <taxon>Bacillati</taxon>
        <taxon>Actinomycetota</taxon>
        <taxon>Actinomycetes</taxon>
        <taxon>Micrococcales</taxon>
        <taxon>Microbacteriaceae</taxon>
        <taxon>Microcella</taxon>
    </lineage>
</organism>
<dbReference type="Gene3D" id="3.10.450.50">
    <property type="match status" value="1"/>
</dbReference>
<dbReference type="Proteomes" id="UP001164706">
    <property type="component" value="Chromosome"/>
</dbReference>
<proteinExistence type="predicted"/>
<dbReference type="InterPro" id="IPR032710">
    <property type="entry name" value="NTF2-like_dom_sf"/>
</dbReference>
<dbReference type="SUPFAM" id="SSF54427">
    <property type="entry name" value="NTF2-like"/>
    <property type="match status" value="1"/>
</dbReference>
<reference evidence="2" key="1">
    <citation type="submission" date="2022-11" db="EMBL/GenBank/DDBJ databases">
        <title>Description of Microcella daejonensis nov. sp, isolated from riverside soil.</title>
        <authorList>
            <person name="Molina K.M."/>
            <person name="Kim S.B."/>
        </authorList>
    </citation>
    <scope>NUCLEOTIDE SEQUENCE</scope>
    <source>
        <strain evidence="2">MMS21-STM12</strain>
    </source>
</reference>
<name>A0A9E8MKM0_9MICO</name>
<evidence type="ECO:0000313" key="2">
    <source>
        <dbReference type="EMBL" id="WAB81325.1"/>
    </source>
</evidence>